<evidence type="ECO:0000256" key="4">
    <source>
        <dbReference type="ARBA" id="ARBA00022832"/>
    </source>
</evidence>
<dbReference type="Proteomes" id="UP000476338">
    <property type="component" value="Unassembled WGS sequence"/>
</dbReference>
<comment type="caution">
    <text evidence="9">The sequence shown here is derived from an EMBL/GenBank/DDBJ whole genome shotgun (WGS) entry which is preliminary data.</text>
</comment>
<dbReference type="AlphaFoldDB" id="A0A6L5WHM2"/>
<accession>A0A6L5WHM2</accession>
<sequence length="114" mass="12588">MIGIDIVSVSRISKLKAKFGTKFLKKFLNQNEINLVKSDESLAGFYAAKEAVSKALKTGISGEFSFLDVEIYKDTKNAPNLKFKDEIVRKFNIKKSDLSISHDGGFAIAAVIIN</sequence>
<dbReference type="Pfam" id="PF01648">
    <property type="entry name" value="ACPS"/>
    <property type="match status" value="1"/>
</dbReference>
<evidence type="ECO:0000256" key="6">
    <source>
        <dbReference type="ARBA" id="ARBA00023098"/>
    </source>
</evidence>
<keyword evidence="7" id="KW-0275">Fatty acid biosynthesis</keyword>
<dbReference type="EC" id="2.7.8.7" evidence="9"/>
<dbReference type="GO" id="GO:0006633">
    <property type="term" value="P:fatty acid biosynthetic process"/>
    <property type="evidence" value="ECO:0007669"/>
    <property type="project" value="UniProtKB-KW"/>
</dbReference>
<dbReference type="GO" id="GO:0000287">
    <property type="term" value="F:magnesium ion binding"/>
    <property type="evidence" value="ECO:0007669"/>
    <property type="project" value="InterPro"/>
</dbReference>
<organism evidence="9 10">
    <name type="scientific">Campylobacter portucalensis</name>
    <dbReference type="NCBI Taxonomy" id="2608384"/>
    <lineage>
        <taxon>Bacteria</taxon>
        <taxon>Pseudomonadati</taxon>
        <taxon>Campylobacterota</taxon>
        <taxon>Epsilonproteobacteria</taxon>
        <taxon>Campylobacterales</taxon>
        <taxon>Campylobacteraceae</taxon>
        <taxon>Campylobacter</taxon>
    </lineage>
</organism>
<keyword evidence="4" id="KW-0276">Fatty acid metabolism</keyword>
<keyword evidence="6" id="KW-0443">Lipid metabolism</keyword>
<dbReference type="SUPFAM" id="SSF56214">
    <property type="entry name" value="4'-phosphopantetheinyl transferase"/>
    <property type="match status" value="1"/>
</dbReference>
<gene>
    <name evidence="9" type="ORF">F1B92_05820</name>
</gene>
<evidence type="ECO:0000256" key="5">
    <source>
        <dbReference type="ARBA" id="ARBA00022842"/>
    </source>
</evidence>
<proteinExistence type="predicted"/>
<evidence type="ECO:0000313" key="9">
    <source>
        <dbReference type="EMBL" id="MSN96680.1"/>
    </source>
</evidence>
<dbReference type="InterPro" id="IPR004568">
    <property type="entry name" value="Ppantetheine-prot_Trfase_dom"/>
</dbReference>
<evidence type="ECO:0000256" key="3">
    <source>
        <dbReference type="ARBA" id="ARBA00022723"/>
    </source>
</evidence>
<dbReference type="NCBIfam" id="TIGR00516">
    <property type="entry name" value="acpS"/>
    <property type="match status" value="1"/>
</dbReference>
<keyword evidence="2 9" id="KW-0808">Transferase</keyword>
<reference evidence="9 10" key="2">
    <citation type="submission" date="2020-03" db="EMBL/GenBank/DDBJ databases">
        <title>Campylobacter portucalensis sp. nov., a new species of Campylobacter isolated from the reproductive tract of bulls.</title>
        <authorList>
            <person name="Silva M.F."/>
            <person name="Pereira G."/>
            <person name="Carneiro C."/>
            <person name="Hemphill A."/>
            <person name="Mateus L."/>
            <person name="Lopes-Da-Costa L."/>
            <person name="Silva E."/>
        </authorList>
    </citation>
    <scope>NUCLEOTIDE SEQUENCE [LARGE SCALE GENOMIC DNA]</scope>
    <source>
        <strain evidence="9 10">FMV-PI01</strain>
    </source>
</reference>
<evidence type="ECO:0000256" key="1">
    <source>
        <dbReference type="ARBA" id="ARBA00022516"/>
    </source>
</evidence>
<dbReference type="InterPro" id="IPR037143">
    <property type="entry name" value="4-PPantetheinyl_Trfase_dom_sf"/>
</dbReference>
<feature type="domain" description="4'-phosphopantetheinyl transferase" evidence="8">
    <location>
        <begin position="2"/>
        <end position="109"/>
    </location>
</feature>
<evidence type="ECO:0000256" key="7">
    <source>
        <dbReference type="ARBA" id="ARBA00023160"/>
    </source>
</evidence>
<keyword evidence="1" id="KW-0444">Lipid biosynthesis</keyword>
<dbReference type="Gene3D" id="3.90.470.20">
    <property type="entry name" value="4'-phosphopantetheinyl transferase domain"/>
    <property type="match status" value="1"/>
</dbReference>
<dbReference type="EMBL" id="VWSJ01000023">
    <property type="protein sequence ID" value="MSN96680.1"/>
    <property type="molecule type" value="Genomic_DNA"/>
</dbReference>
<evidence type="ECO:0000259" key="8">
    <source>
        <dbReference type="Pfam" id="PF01648"/>
    </source>
</evidence>
<protein>
    <submittedName>
        <fullName evidence="9">Holo-ACP synthase</fullName>
        <ecNumber evidence="9">2.7.8.7</ecNumber>
    </submittedName>
</protein>
<keyword evidence="10" id="KW-1185">Reference proteome</keyword>
<keyword evidence="5" id="KW-0460">Magnesium</keyword>
<keyword evidence="3" id="KW-0479">Metal-binding</keyword>
<reference evidence="9 10" key="1">
    <citation type="submission" date="2019-09" db="EMBL/GenBank/DDBJ databases">
        <authorList>
            <person name="Silva M."/>
            <person name="Pereira G."/>
            <person name="Lopes-Da-Costa L."/>
            <person name="Silva E."/>
        </authorList>
    </citation>
    <scope>NUCLEOTIDE SEQUENCE [LARGE SCALE GENOMIC DNA]</scope>
    <source>
        <strain evidence="9 10">FMV-PI01</strain>
    </source>
</reference>
<name>A0A6L5WHM2_9BACT</name>
<evidence type="ECO:0000256" key="2">
    <source>
        <dbReference type="ARBA" id="ARBA00022679"/>
    </source>
</evidence>
<dbReference type="RefSeq" id="WP_154570947.1">
    <property type="nucleotide sequence ID" value="NZ_VWSJ01000023.1"/>
</dbReference>
<dbReference type="InterPro" id="IPR008278">
    <property type="entry name" value="4-PPantetheinyl_Trfase_dom"/>
</dbReference>
<dbReference type="InterPro" id="IPR002582">
    <property type="entry name" value="ACPS"/>
</dbReference>
<evidence type="ECO:0000313" key="10">
    <source>
        <dbReference type="Proteomes" id="UP000476338"/>
    </source>
</evidence>
<dbReference type="GO" id="GO:0008897">
    <property type="term" value="F:holo-[acyl-carrier-protein] synthase activity"/>
    <property type="evidence" value="ECO:0007669"/>
    <property type="project" value="UniProtKB-EC"/>
</dbReference>
<dbReference type="NCBIfam" id="TIGR00556">
    <property type="entry name" value="pantethn_trn"/>
    <property type="match status" value="1"/>
</dbReference>